<protein>
    <submittedName>
        <fullName evidence="2">ABC-type multidrug transport system permease subunit</fullName>
    </submittedName>
</protein>
<reference evidence="2 3" key="1">
    <citation type="submission" date="2021-03" db="EMBL/GenBank/DDBJ databases">
        <title>Sequencing the genomes of 1000 actinobacteria strains.</title>
        <authorList>
            <person name="Klenk H.-P."/>
        </authorList>
    </citation>
    <scope>NUCLEOTIDE SEQUENCE [LARGE SCALE GENOMIC DNA]</scope>
    <source>
        <strain evidence="2 3">DSM 46713</strain>
    </source>
</reference>
<dbReference type="Proteomes" id="UP000694460">
    <property type="component" value="Unassembled WGS sequence"/>
</dbReference>
<organism evidence="2 3">
    <name type="scientific">Mycolicibacterium lutetiense</name>
    <dbReference type="NCBI Taxonomy" id="1641992"/>
    <lineage>
        <taxon>Bacteria</taxon>
        <taxon>Bacillati</taxon>
        <taxon>Actinomycetota</taxon>
        <taxon>Actinomycetes</taxon>
        <taxon>Mycobacteriales</taxon>
        <taxon>Mycobacteriaceae</taxon>
        <taxon>Mycolicibacterium</taxon>
    </lineage>
</organism>
<dbReference type="EMBL" id="JAGIOP010000002">
    <property type="protein sequence ID" value="MBP2453002.1"/>
    <property type="molecule type" value="Genomic_DNA"/>
</dbReference>
<gene>
    <name evidence="2" type="ORF">JOF57_002915</name>
</gene>
<evidence type="ECO:0000313" key="3">
    <source>
        <dbReference type="Proteomes" id="UP000694460"/>
    </source>
</evidence>
<name>A0ABS4ZU07_9MYCO</name>
<comment type="caution">
    <text evidence="2">The sequence shown here is derived from an EMBL/GenBank/DDBJ whole genome shotgun (WGS) entry which is preliminary data.</text>
</comment>
<feature type="transmembrane region" description="Helical" evidence="1">
    <location>
        <begin position="14"/>
        <end position="33"/>
    </location>
</feature>
<keyword evidence="3" id="KW-1185">Reference proteome</keyword>
<feature type="transmembrane region" description="Helical" evidence="1">
    <location>
        <begin position="45"/>
        <end position="65"/>
    </location>
</feature>
<evidence type="ECO:0000313" key="2">
    <source>
        <dbReference type="EMBL" id="MBP2453002.1"/>
    </source>
</evidence>
<accession>A0ABS4ZU07</accession>
<proteinExistence type="predicted"/>
<keyword evidence="1" id="KW-0812">Transmembrane</keyword>
<keyword evidence="1" id="KW-1133">Transmembrane helix</keyword>
<feature type="transmembrane region" description="Helical" evidence="1">
    <location>
        <begin position="71"/>
        <end position="91"/>
    </location>
</feature>
<evidence type="ECO:0000256" key="1">
    <source>
        <dbReference type="SAM" id="Phobius"/>
    </source>
</evidence>
<dbReference type="RefSeq" id="WP_209917494.1">
    <property type="nucleotide sequence ID" value="NZ_JAGIOP010000002.1"/>
</dbReference>
<sequence length="92" mass="9599">MTEPTAASINWVRATMWGAALGGAFWAIVMRCIVADDGPSSARMLGIVAIVALATVGVGGLVFKFSHWRTAAAAIILAPLTGWVAILIYIVV</sequence>
<keyword evidence="1" id="KW-0472">Membrane</keyword>